<dbReference type="EMBL" id="CP002530">
    <property type="protein sequence ID" value="ADY35178.1"/>
    <property type="molecule type" value="Genomic_DNA"/>
</dbReference>
<dbReference type="SUPFAM" id="SSF47729">
    <property type="entry name" value="IHF-like DNA-binding proteins"/>
    <property type="match status" value="1"/>
</dbReference>
<dbReference type="InterPro" id="IPR036779">
    <property type="entry name" value="LysM_dom_sf"/>
</dbReference>
<gene>
    <name evidence="5" type="ordered locus">Bacsa_0582</name>
</gene>
<keyword evidence="3" id="KW-0812">Transmembrane</keyword>
<evidence type="ECO:0000313" key="6">
    <source>
        <dbReference type="Proteomes" id="UP000007486"/>
    </source>
</evidence>
<dbReference type="SMART" id="SM00257">
    <property type="entry name" value="LysM"/>
    <property type="match status" value="1"/>
</dbReference>
<evidence type="ECO:0000256" key="2">
    <source>
        <dbReference type="ARBA" id="ARBA00023125"/>
    </source>
</evidence>
<dbReference type="OrthoDB" id="9811567at2"/>
<organism evidence="5 6">
    <name type="scientific">Phocaeicola salanitronis (strain DSM 18170 / JCM 13657 / CCUG 60908 / BL78)</name>
    <name type="common">Bacteroides salanitronis</name>
    <dbReference type="NCBI Taxonomy" id="667015"/>
    <lineage>
        <taxon>Bacteria</taxon>
        <taxon>Pseudomonadati</taxon>
        <taxon>Bacteroidota</taxon>
        <taxon>Bacteroidia</taxon>
        <taxon>Bacteroidales</taxon>
        <taxon>Bacteroidaceae</taxon>
        <taxon>Phocaeicola</taxon>
    </lineage>
</organism>
<dbReference type="Pfam" id="PF00216">
    <property type="entry name" value="Bac_DNA_binding"/>
    <property type="match status" value="1"/>
</dbReference>
<evidence type="ECO:0000313" key="5">
    <source>
        <dbReference type="EMBL" id="ADY35178.1"/>
    </source>
</evidence>
<evidence type="ECO:0000256" key="3">
    <source>
        <dbReference type="SAM" id="Phobius"/>
    </source>
</evidence>
<dbReference type="STRING" id="667015.Bacsa_0582"/>
<dbReference type="RefSeq" id="WP_013616636.1">
    <property type="nucleotide sequence ID" value="NC_015164.1"/>
</dbReference>
<dbReference type="HOGENOM" id="CLU_029436_0_0_10"/>
<dbReference type="KEGG" id="bsa:Bacsa_0582"/>
<dbReference type="eggNOG" id="COG0776">
    <property type="taxonomic scope" value="Bacteria"/>
</dbReference>
<keyword evidence="3" id="KW-1133">Transmembrane helix</keyword>
<dbReference type="InterPro" id="IPR018392">
    <property type="entry name" value="LysM"/>
</dbReference>
<dbReference type="GO" id="GO:0003677">
    <property type="term" value="F:DNA binding"/>
    <property type="evidence" value="ECO:0007669"/>
    <property type="project" value="UniProtKB-KW"/>
</dbReference>
<dbReference type="AlphaFoldDB" id="F0R013"/>
<proteinExistence type="inferred from homology"/>
<feature type="transmembrane region" description="Helical" evidence="3">
    <location>
        <begin position="174"/>
        <end position="196"/>
    </location>
</feature>
<keyword evidence="3" id="KW-0472">Membrane</keyword>
<dbReference type="GO" id="GO:0030527">
    <property type="term" value="F:structural constituent of chromatin"/>
    <property type="evidence" value="ECO:0007669"/>
    <property type="project" value="InterPro"/>
</dbReference>
<dbReference type="Gene3D" id="4.10.520.10">
    <property type="entry name" value="IHF-like DNA-binding proteins"/>
    <property type="match status" value="1"/>
</dbReference>
<comment type="similarity">
    <text evidence="1">Belongs to the bacterial histone-like protein family.</text>
</comment>
<dbReference type="Gene3D" id="3.10.350.10">
    <property type="entry name" value="LysM domain"/>
    <property type="match status" value="1"/>
</dbReference>
<evidence type="ECO:0000259" key="4">
    <source>
        <dbReference type="PROSITE" id="PS51782"/>
    </source>
</evidence>
<name>F0R013_PHOSB</name>
<dbReference type="eggNOG" id="COG1652">
    <property type="taxonomic scope" value="Bacteria"/>
</dbReference>
<protein>
    <submittedName>
        <fullName evidence="5">Histone family protein DNA-binding protein</fullName>
    </submittedName>
</protein>
<dbReference type="GO" id="GO:0005829">
    <property type="term" value="C:cytosol"/>
    <property type="evidence" value="ECO:0007669"/>
    <property type="project" value="TreeGrafter"/>
</dbReference>
<keyword evidence="6" id="KW-1185">Reference proteome</keyword>
<dbReference type="InterPro" id="IPR000119">
    <property type="entry name" value="Hist_DNA-bd"/>
</dbReference>
<dbReference type="PROSITE" id="PS51782">
    <property type="entry name" value="LYSM"/>
    <property type="match status" value="1"/>
</dbReference>
<accession>F0R013</accession>
<dbReference type="Proteomes" id="UP000007486">
    <property type="component" value="Chromosome"/>
</dbReference>
<sequence>MNDQITLQELIELLAQHHQIEHTDAEKFGRTFFALIGEALATDKYVKVKGLGTFKLIDADVCENMGTDAEERIGMQNHLRISFTPDATIRDAVNKPFNHFETVLLNESTCYDDMQEAPAPQDSFTEDTSDEELGMQSDIAARHEAFIKEEPSVNKGTILESNQEKKNVYLHLPWCLITFVLLAGILIGIGVAWIILSGRQYVPESVVRTIIEQEKSAGADTLSAVAITDTLQVSSTGQEGETALPVILSDTVRYDMQGTLTTHVLRRGESLARLAEHYYGNRNLWTYLARYNRNRIKDANDIPIGTLICIPKLVPKE</sequence>
<feature type="domain" description="LysM" evidence="4">
    <location>
        <begin position="261"/>
        <end position="310"/>
    </location>
</feature>
<keyword evidence="2 5" id="KW-0238">DNA-binding</keyword>
<reference evidence="5 6" key="1">
    <citation type="journal article" date="2011" name="Stand. Genomic Sci.">
        <title>Complete genome sequence of Bacteroides salanitronis type strain (BL78).</title>
        <authorList>
            <person name="Gronow S."/>
            <person name="Held B."/>
            <person name="Lucas S."/>
            <person name="Lapidus A."/>
            <person name="Del Rio T.G."/>
            <person name="Nolan M."/>
            <person name="Tice H."/>
            <person name="Deshpande S."/>
            <person name="Cheng J.F."/>
            <person name="Pitluck S."/>
            <person name="Liolios K."/>
            <person name="Pagani I."/>
            <person name="Ivanova N."/>
            <person name="Mavromatis K."/>
            <person name="Pati A."/>
            <person name="Tapia R."/>
            <person name="Han C."/>
            <person name="Goodwin L."/>
            <person name="Chen A."/>
            <person name="Palaniappan K."/>
            <person name="Land M."/>
            <person name="Hauser L."/>
            <person name="Chang Y.J."/>
            <person name="Jeffries C.D."/>
            <person name="Brambilla E.M."/>
            <person name="Rohde M."/>
            <person name="Goker M."/>
            <person name="Detter J.C."/>
            <person name="Woyke T."/>
            <person name="Bristow J."/>
            <person name="Markowitz V."/>
            <person name="Hugenholtz P."/>
            <person name="Kyrpides N.C."/>
            <person name="Klenk H.P."/>
            <person name="Eisen J.A."/>
        </authorList>
    </citation>
    <scope>NUCLEOTIDE SEQUENCE [LARGE SCALE GENOMIC DNA]</scope>
    <source>
        <strain evidence="5 6">DSM 18170</strain>
    </source>
</reference>
<evidence type="ECO:0000256" key="1">
    <source>
        <dbReference type="ARBA" id="ARBA00010529"/>
    </source>
</evidence>
<dbReference type="PANTHER" id="PTHR33175">
    <property type="entry name" value="DNA-BINDING PROTEIN HU"/>
    <property type="match status" value="1"/>
</dbReference>
<dbReference type="PANTHER" id="PTHR33175:SF2">
    <property type="entry name" value="INTEGRATION HOST FACTOR SUBUNIT ALPHA"/>
    <property type="match status" value="1"/>
</dbReference>
<dbReference type="InterPro" id="IPR010992">
    <property type="entry name" value="IHF-like_DNA-bd_dom_sf"/>
</dbReference>